<feature type="region of interest" description="Disordered" evidence="1">
    <location>
        <begin position="263"/>
        <end position="290"/>
    </location>
</feature>
<dbReference type="EMBL" id="JABANP010000810">
    <property type="protein sequence ID" value="KAF4678947.1"/>
    <property type="molecule type" value="Genomic_DNA"/>
</dbReference>
<organism evidence="2 3">
    <name type="scientific">Perkinsus olseni</name>
    <name type="common">Perkinsus atlanticus</name>
    <dbReference type="NCBI Taxonomy" id="32597"/>
    <lineage>
        <taxon>Eukaryota</taxon>
        <taxon>Sar</taxon>
        <taxon>Alveolata</taxon>
        <taxon>Perkinsozoa</taxon>
        <taxon>Perkinsea</taxon>
        <taxon>Perkinsida</taxon>
        <taxon>Perkinsidae</taxon>
        <taxon>Perkinsus</taxon>
    </lineage>
</organism>
<proteinExistence type="predicted"/>
<sequence length="290" mass="31914">MVLGLAVRESDLKRVREHCLRIGEPFRSWCSEHLTRCGFPSGSEREVVTGHDRREVVSQSIESPSDLGRGQVARSSMIIPNELEEDGRVSRTAELHEQDDPSPLLPPANLEDLSKRLFVLYRSMESQFRSGSKPFCSFSTEIASSFLRLLTSSRQPMPGQSPTGTSDARLGEVENVGEHEEDAVSASVESTEDDAIPVENHEVREENAHTQGAAVSTSDENALTVEEEQVTGEISVQGLPLAGKLDAEERLRRAAVVQRALDDLRNAQGRSVRDPKESAERQVDTAQQVG</sequence>
<dbReference type="AlphaFoldDB" id="A0A7J6N613"/>
<feature type="region of interest" description="Disordered" evidence="1">
    <location>
        <begin position="175"/>
        <end position="194"/>
    </location>
</feature>
<evidence type="ECO:0000313" key="3">
    <source>
        <dbReference type="Proteomes" id="UP000541610"/>
    </source>
</evidence>
<dbReference type="OrthoDB" id="10571291at2759"/>
<feature type="compositionally biased region" description="Basic and acidic residues" evidence="1">
    <location>
        <begin position="263"/>
        <end position="283"/>
    </location>
</feature>
<protein>
    <submittedName>
        <fullName evidence="2">Uncharacterized protein</fullName>
    </submittedName>
</protein>
<gene>
    <name evidence="2" type="ORF">FOZ60_015857</name>
</gene>
<evidence type="ECO:0000256" key="1">
    <source>
        <dbReference type="SAM" id="MobiDB-lite"/>
    </source>
</evidence>
<feature type="region of interest" description="Disordered" evidence="1">
    <location>
        <begin position="88"/>
        <end position="108"/>
    </location>
</feature>
<reference evidence="2 3" key="1">
    <citation type="submission" date="2020-04" db="EMBL/GenBank/DDBJ databases">
        <title>Perkinsus olseni comparative genomics.</title>
        <authorList>
            <person name="Bogema D.R."/>
        </authorList>
    </citation>
    <scope>NUCLEOTIDE SEQUENCE [LARGE SCALE GENOMIC DNA]</scope>
    <source>
        <strain evidence="2">00978-12</strain>
    </source>
</reference>
<name>A0A7J6N613_PEROL</name>
<dbReference type="Proteomes" id="UP000541610">
    <property type="component" value="Unassembled WGS sequence"/>
</dbReference>
<feature type="compositionally biased region" description="Basic and acidic residues" evidence="1">
    <location>
        <begin position="88"/>
        <end position="99"/>
    </location>
</feature>
<comment type="caution">
    <text evidence="2">The sequence shown here is derived from an EMBL/GenBank/DDBJ whole genome shotgun (WGS) entry which is preliminary data.</text>
</comment>
<evidence type="ECO:0000313" key="2">
    <source>
        <dbReference type="EMBL" id="KAF4678947.1"/>
    </source>
</evidence>
<accession>A0A7J6N613</accession>